<evidence type="ECO:0000313" key="3">
    <source>
        <dbReference type="Proteomes" id="UP000618943"/>
    </source>
</evidence>
<dbReference type="PANTHER" id="PTHR36437">
    <property type="entry name" value="GLYOXALASE/BLEOMYCIN RESISTANCE PROTEIN/DIOXYGENASE"/>
    <property type="match status" value="1"/>
</dbReference>
<dbReference type="InterPro" id="IPR004360">
    <property type="entry name" value="Glyas_Fos-R_dOase_dom"/>
</dbReference>
<dbReference type="PANTHER" id="PTHR36437:SF2">
    <property type="entry name" value="GLYOXALASE_BLEOMYCIN RESISTANCE PROTEIN_DIOXYGENASE"/>
    <property type="match status" value="1"/>
</dbReference>
<keyword evidence="3" id="KW-1185">Reference proteome</keyword>
<evidence type="ECO:0000259" key="1">
    <source>
        <dbReference type="PROSITE" id="PS51819"/>
    </source>
</evidence>
<dbReference type="PROSITE" id="PS51819">
    <property type="entry name" value="VOC"/>
    <property type="match status" value="1"/>
</dbReference>
<dbReference type="InterPro" id="IPR037523">
    <property type="entry name" value="VOC_core"/>
</dbReference>
<dbReference type="EMBL" id="JAEOAH010000003">
    <property type="protein sequence ID" value="MBK3493886.1"/>
    <property type="molecule type" value="Genomic_DNA"/>
</dbReference>
<comment type="caution">
    <text evidence="2">The sequence shown here is derived from an EMBL/GenBank/DDBJ whole genome shotgun (WGS) entry which is preliminary data.</text>
</comment>
<dbReference type="InterPro" id="IPR029068">
    <property type="entry name" value="Glyas_Bleomycin-R_OHBP_Dase"/>
</dbReference>
<organism evidence="2 3">
    <name type="scientific">Viridibacillus soli</name>
    <dbReference type="NCBI Taxonomy" id="2798301"/>
    <lineage>
        <taxon>Bacteria</taxon>
        <taxon>Bacillati</taxon>
        <taxon>Bacillota</taxon>
        <taxon>Bacilli</taxon>
        <taxon>Bacillales</taxon>
        <taxon>Caryophanaceae</taxon>
        <taxon>Viridibacillus</taxon>
    </lineage>
</organism>
<sequence>MIKKIGQVMLYVKDVEAVATFWEDKLNFVVRQKSKEPLSVELAPTVDSETSFVLHDKEFIANISPELHLGTPSVLLYSNDLEKDYQNLQEKGVKVGAIVELPHGKVFNFADIEDNYFAIIEQNNS</sequence>
<proteinExistence type="predicted"/>
<dbReference type="RefSeq" id="WP_100797464.1">
    <property type="nucleotide sequence ID" value="NZ_JAEOAH010000003.1"/>
</dbReference>
<dbReference type="SUPFAM" id="SSF54593">
    <property type="entry name" value="Glyoxalase/Bleomycin resistance protein/Dihydroxybiphenyl dioxygenase"/>
    <property type="match status" value="1"/>
</dbReference>
<evidence type="ECO:0000313" key="2">
    <source>
        <dbReference type="EMBL" id="MBK3493886.1"/>
    </source>
</evidence>
<name>A0ABS1H3A7_9BACL</name>
<reference evidence="2 3" key="1">
    <citation type="submission" date="2020-12" db="EMBL/GenBank/DDBJ databases">
        <title>YIM B01967 draft genome.</title>
        <authorList>
            <person name="Yan X."/>
        </authorList>
    </citation>
    <scope>NUCLEOTIDE SEQUENCE [LARGE SCALE GENOMIC DNA]</scope>
    <source>
        <strain evidence="2 3">YIM B01967</strain>
    </source>
</reference>
<accession>A0ABS1H3A7</accession>
<dbReference type="Pfam" id="PF00903">
    <property type="entry name" value="Glyoxalase"/>
    <property type="match status" value="1"/>
</dbReference>
<gene>
    <name evidence="2" type="ORF">JFL43_03240</name>
</gene>
<feature type="domain" description="VOC" evidence="1">
    <location>
        <begin position="4"/>
        <end position="122"/>
    </location>
</feature>
<dbReference type="Gene3D" id="3.10.180.10">
    <property type="entry name" value="2,3-Dihydroxybiphenyl 1,2-Dioxygenase, domain 1"/>
    <property type="match status" value="1"/>
</dbReference>
<protein>
    <submittedName>
        <fullName evidence="2">VOC family protein</fullName>
    </submittedName>
</protein>
<dbReference type="Proteomes" id="UP000618943">
    <property type="component" value="Unassembled WGS sequence"/>
</dbReference>